<feature type="modified residue" description="4-aspartylphosphate" evidence="2">
    <location>
        <position position="54"/>
    </location>
</feature>
<evidence type="ECO:0000256" key="1">
    <source>
        <dbReference type="ARBA" id="ARBA00022553"/>
    </source>
</evidence>
<feature type="domain" description="Response regulatory" evidence="3">
    <location>
        <begin position="4"/>
        <end position="119"/>
    </location>
</feature>
<protein>
    <submittedName>
        <fullName evidence="4">Response regulator</fullName>
    </submittedName>
</protein>
<dbReference type="InterPro" id="IPR050595">
    <property type="entry name" value="Bact_response_regulator"/>
</dbReference>
<gene>
    <name evidence="4" type="ORF">ACFOEB_06180</name>
</gene>
<dbReference type="SUPFAM" id="SSF52172">
    <property type="entry name" value="CheY-like"/>
    <property type="match status" value="1"/>
</dbReference>
<keyword evidence="5" id="KW-1185">Reference proteome</keyword>
<dbReference type="Pfam" id="PF00072">
    <property type="entry name" value="Response_reg"/>
    <property type="match status" value="1"/>
</dbReference>
<dbReference type="CDD" id="cd17593">
    <property type="entry name" value="REC_CheC-like"/>
    <property type="match status" value="1"/>
</dbReference>
<sequence length="121" mass="12900">MSTPLLICDDSNMARKQVARALPESWDVEVSFATNGTEALSAIRAGLGEVVLLDLTMPEMDGYAVLEAVAAEQLKCLVIVISGDIQPAARERVTALGAIDFIKKPVSAATLEHTLQTYGLL</sequence>
<name>A0ABV7HM46_9GAMM</name>
<reference evidence="5" key="1">
    <citation type="journal article" date="2019" name="Int. J. Syst. Evol. Microbiol.">
        <title>The Global Catalogue of Microorganisms (GCM) 10K type strain sequencing project: providing services to taxonomists for standard genome sequencing and annotation.</title>
        <authorList>
            <consortium name="The Broad Institute Genomics Platform"/>
            <consortium name="The Broad Institute Genome Sequencing Center for Infectious Disease"/>
            <person name="Wu L."/>
            <person name="Ma J."/>
        </authorList>
    </citation>
    <scope>NUCLEOTIDE SEQUENCE [LARGE SCALE GENOMIC DNA]</scope>
    <source>
        <strain evidence="5">KCTC 52141</strain>
    </source>
</reference>
<evidence type="ECO:0000256" key="2">
    <source>
        <dbReference type="PROSITE-ProRule" id="PRU00169"/>
    </source>
</evidence>
<proteinExistence type="predicted"/>
<keyword evidence="1 2" id="KW-0597">Phosphoprotein</keyword>
<comment type="caution">
    <text evidence="4">The sequence shown here is derived from an EMBL/GenBank/DDBJ whole genome shotgun (WGS) entry which is preliminary data.</text>
</comment>
<evidence type="ECO:0000313" key="5">
    <source>
        <dbReference type="Proteomes" id="UP001595548"/>
    </source>
</evidence>
<dbReference type="RefSeq" id="WP_339614945.1">
    <property type="nucleotide sequence ID" value="NZ_AP031500.1"/>
</dbReference>
<accession>A0ABV7HM46</accession>
<evidence type="ECO:0000313" key="4">
    <source>
        <dbReference type="EMBL" id="MFC3154787.1"/>
    </source>
</evidence>
<dbReference type="PROSITE" id="PS50110">
    <property type="entry name" value="RESPONSE_REGULATORY"/>
    <property type="match status" value="1"/>
</dbReference>
<dbReference type="Proteomes" id="UP001595548">
    <property type="component" value="Unassembled WGS sequence"/>
</dbReference>
<dbReference type="InterPro" id="IPR001789">
    <property type="entry name" value="Sig_transdc_resp-reg_receiver"/>
</dbReference>
<dbReference type="EMBL" id="JBHRTL010000006">
    <property type="protein sequence ID" value="MFC3154787.1"/>
    <property type="molecule type" value="Genomic_DNA"/>
</dbReference>
<organism evidence="4 5">
    <name type="scientific">Gilvimarinus japonicus</name>
    <dbReference type="NCBI Taxonomy" id="1796469"/>
    <lineage>
        <taxon>Bacteria</taxon>
        <taxon>Pseudomonadati</taxon>
        <taxon>Pseudomonadota</taxon>
        <taxon>Gammaproteobacteria</taxon>
        <taxon>Cellvibrionales</taxon>
        <taxon>Cellvibrionaceae</taxon>
        <taxon>Gilvimarinus</taxon>
    </lineage>
</organism>
<evidence type="ECO:0000259" key="3">
    <source>
        <dbReference type="PROSITE" id="PS50110"/>
    </source>
</evidence>
<dbReference type="SMART" id="SM00448">
    <property type="entry name" value="REC"/>
    <property type="match status" value="1"/>
</dbReference>
<dbReference type="InterPro" id="IPR011006">
    <property type="entry name" value="CheY-like_superfamily"/>
</dbReference>
<dbReference type="Gene3D" id="3.40.50.2300">
    <property type="match status" value="1"/>
</dbReference>
<dbReference type="PANTHER" id="PTHR44591">
    <property type="entry name" value="STRESS RESPONSE REGULATOR PROTEIN 1"/>
    <property type="match status" value="1"/>
</dbReference>
<dbReference type="PANTHER" id="PTHR44591:SF24">
    <property type="entry name" value="PROTEIN-GLUTAMATE METHYLESTERASE_PROTEIN-GLUTAMINE GLUTAMINASE 1"/>
    <property type="match status" value="1"/>
</dbReference>